<dbReference type="PANTHER" id="PTHR32089">
    <property type="entry name" value="METHYL-ACCEPTING CHEMOTAXIS PROTEIN MCPB"/>
    <property type="match status" value="1"/>
</dbReference>
<dbReference type="KEGG" id="aad:TC41_0142"/>
<evidence type="ECO:0000256" key="1">
    <source>
        <dbReference type="ARBA" id="ARBA00004236"/>
    </source>
</evidence>
<dbReference type="PROSITE" id="PS50111">
    <property type="entry name" value="CHEMOTAXIS_TRANSDUC_2"/>
    <property type="match status" value="1"/>
</dbReference>
<dbReference type="HOGENOM" id="CLU_000445_107_27_9"/>
<evidence type="ECO:0000256" key="3">
    <source>
        <dbReference type="ARBA" id="ARBA00023136"/>
    </source>
</evidence>
<dbReference type="Gene3D" id="6.10.340.10">
    <property type="match status" value="1"/>
</dbReference>
<comment type="similarity">
    <text evidence="5">Belongs to the methyl-accepting chemotaxis (MCP) protein family.</text>
</comment>
<feature type="coiled-coil region" evidence="7">
    <location>
        <begin position="344"/>
        <end position="371"/>
    </location>
</feature>
<dbReference type="Pfam" id="PF00672">
    <property type="entry name" value="HAMP"/>
    <property type="match status" value="1"/>
</dbReference>
<dbReference type="GO" id="GO:0005886">
    <property type="term" value="C:plasma membrane"/>
    <property type="evidence" value="ECO:0007669"/>
    <property type="project" value="UniProtKB-SubCell"/>
</dbReference>
<dbReference type="Pfam" id="PF00015">
    <property type="entry name" value="MCPsignal"/>
    <property type="match status" value="1"/>
</dbReference>
<feature type="domain" description="HAMP" evidence="10">
    <location>
        <begin position="236"/>
        <end position="289"/>
    </location>
</feature>
<keyword evidence="3 8" id="KW-0472">Membrane</keyword>
<protein>
    <submittedName>
        <fullName evidence="11">Methyl-accepting chemotaxis sensory transducer</fullName>
    </submittedName>
</protein>
<proteinExistence type="inferred from homology"/>
<dbReference type="SMART" id="SM00304">
    <property type="entry name" value="HAMP"/>
    <property type="match status" value="1"/>
</dbReference>
<evidence type="ECO:0000259" key="10">
    <source>
        <dbReference type="PROSITE" id="PS50885"/>
    </source>
</evidence>
<accession>F8IIG1</accession>
<sequence>MSWGFIMSVIDSAKESIDRTFHSMTQKMMNMFPSMRIRQKFLMNTGLVTVLLIAMGVLNAILITKIHQSVNQLEQAAKVLNLVRKFDYDIVTSDNDGALYLLSPNGQNAQYNLQDYQNDLAQVKQDLSLLESYPMAVTDKAILNLFSSQWQQILDQNASAFRLASTSLSDAQAMFTSNTLQPLIQSLAQLTSDEESVKNAAVANVNHLLAQTLIWDMIIAFVAMMMGLIGSTTLSVSISRPIMRLRQVADEIARGNLRVDSVEVHTRDELEDLARVFNELVANLRSLIKAIADASEHVAASAEELSASTDELMKASEEITHSIEQVAAGADKQTRQMHDTSEAARSVRDEINQVSELADALNNTASRTEQEAEKGMKVMEDMESQMKTIRSRTTEAVDVMSRMERESENIRQIASTIMRIADETNLLALNASIEAARAGEHGRGFAVVADEIRSLANASADAAREVQEIVRTVIQSVSNVSQSIEAVTTEVQEGAAVADETKRTFSSIRHSMGDLTLRIKDVVDVTRNIVTQAEHMTHDMAVVVELAGQAACESESVVASAQQQAGSMQEIASTAASLSQRAQELQTMIGQFRV</sequence>
<keyword evidence="8" id="KW-1133">Transmembrane helix</keyword>
<evidence type="ECO:0000256" key="5">
    <source>
        <dbReference type="ARBA" id="ARBA00029447"/>
    </source>
</evidence>
<keyword evidence="4 6" id="KW-0807">Transducer</keyword>
<reference evidence="11 12" key="1">
    <citation type="journal article" date="2011" name="J. Bacteriol.">
        <title>Complete Genome Sequence of Alicyclobacillus acidocaldarius Strain Tc-4-1.</title>
        <authorList>
            <person name="Chen Y."/>
            <person name="He Y."/>
            <person name="Zhang B."/>
            <person name="Yang J."/>
            <person name="Li W."/>
            <person name="Dong Z."/>
            <person name="Hu S."/>
        </authorList>
    </citation>
    <scope>NUCLEOTIDE SEQUENCE [LARGE SCALE GENOMIC DNA]</scope>
    <source>
        <strain evidence="11 12">Tc-4-1</strain>
    </source>
</reference>
<name>F8IIG1_ALIAT</name>
<dbReference type="PANTHER" id="PTHR32089:SF112">
    <property type="entry name" value="LYSOZYME-LIKE PROTEIN-RELATED"/>
    <property type="match status" value="1"/>
</dbReference>
<evidence type="ECO:0000256" key="8">
    <source>
        <dbReference type="SAM" id="Phobius"/>
    </source>
</evidence>
<dbReference type="SMART" id="SM00283">
    <property type="entry name" value="MA"/>
    <property type="match status" value="1"/>
</dbReference>
<dbReference type="AlphaFoldDB" id="F8IIG1"/>
<evidence type="ECO:0000313" key="12">
    <source>
        <dbReference type="Proteomes" id="UP000000292"/>
    </source>
</evidence>
<dbReference type="GO" id="GO:0007165">
    <property type="term" value="P:signal transduction"/>
    <property type="evidence" value="ECO:0007669"/>
    <property type="project" value="UniProtKB-KW"/>
</dbReference>
<dbReference type="EMBL" id="CP002902">
    <property type="protein sequence ID" value="AEJ42120.1"/>
    <property type="molecule type" value="Genomic_DNA"/>
</dbReference>
<evidence type="ECO:0000256" key="2">
    <source>
        <dbReference type="ARBA" id="ARBA00022475"/>
    </source>
</evidence>
<dbReference type="InterPro" id="IPR004089">
    <property type="entry name" value="MCPsignal_dom"/>
</dbReference>
<dbReference type="eggNOG" id="COG0840">
    <property type="taxonomic scope" value="Bacteria"/>
</dbReference>
<dbReference type="CDD" id="cd11386">
    <property type="entry name" value="MCP_signal"/>
    <property type="match status" value="1"/>
</dbReference>
<dbReference type="PROSITE" id="PS50885">
    <property type="entry name" value="HAMP"/>
    <property type="match status" value="1"/>
</dbReference>
<evidence type="ECO:0000256" key="4">
    <source>
        <dbReference type="ARBA" id="ARBA00023224"/>
    </source>
</evidence>
<keyword evidence="2" id="KW-1003">Cell membrane</keyword>
<feature type="domain" description="Methyl-accepting transducer" evidence="9">
    <location>
        <begin position="308"/>
        <end position="579"/>
    </location>
</feature>
<comment type="subcellular location">
    <subcellularLocation>
        <location evidence="1">Cell membrane</location>
    </subcellularLocation>
</comment>
<evidence type="ECO:0000256" key="6">
    <source>
        <dbReference type="PROSITE-ProRule" id="PRU00284"/>
    </source>
</evidence>
<dbReference type="CDD" id="cd06225">
    <property type="entry name" value="HAMP"/>
    <property type="match status" value="1"/>
</dbReference>
<keyword evidence="8" id="KW-0812">Transmembrane</keyword>
<dbReference type="SUPFAM" id="SSF58104">
    <property type="entry name" value="Methyl-accepting chemotaxis protein (MCP) signaling domain"/>
    <property type="match status" value="1"/>
</dbReference>
<reference evidence="12" key="2">
    <citation type="submission" date="2011-06" db="EMBL/GenBank/DDBJ databases">
        <title>The complete genome sequence of Alicyclobacillus acidocaldarius sp. Tc-4-1.</title>
        <authorList>
            <person name="Chen Y."/>
            <person name="He Y."/>
            <person name="Dong Z."/>
            <person name="Hu S."/>
        </authorList>
    </citation>
    <scope>NUCLEOTIDE SEQUENCE [LARGE SCALE GENOMIC DNA]</scope>
    <source>
        <strain evidence="12">Tc-4-1</strain>
    </source>
</reference>
<organism evidence="11 12">
    <name type="scientific">Alicyclobacillus acidocaldarius (strain Tc-4-1)</name>
    <name type="common">Bacillus acidocaldarius</name>
    <dbReference type="NCBI Taxonomy" id="1048834"/>
    <lineage>
        <taxon>Bacteria</taxon>
        <taxon>Bacillati</taxon>
        <taxon>Bacillota</taxon>
        <taxon>Bacilli</taxon>
        <taxon>Bacillales</taxon>
        <taxon>Alicyclobacillaceae</taxon>
        <taxon>Alicyclobacillus</taxon>
    </lineage>
</organism>
<dbReference type="STRING" id="1048834.TC41_0142"/>
<gene>
    <name evidence="11" type="primary">mcp</name>
    <name evidence="11" type="ordered locus">TC41_0142</name>
</gene>
<feature type="transmembrane region" description="Helical" evidence="8">
    <location>
        <begin position="213"/>
        <end position="236"/>
    </location>
</feature>
<dbReference type="Gene3D" id="1.10.287.950">
    <property type="entry name" value="Methyl-accepting chemotaxis protein"/>
    <property type="match status" value="1"/>
</dbReference>
<feature type="coiled-coil region" evidence="7">
    <location>
        <begin position="106"/>
        <end position="133"/>
    </location>
</feature>
<keyword evidence="7" id="KW-0175">Coiled coil</keyword>
<evidence type="ECO:0000256" key="7">
    <source>
        <dbReference type="SAM" id="Coils"/>
    </source>
</evidence>
<dbReference type="PATRIC" id="fig|1048834.4.peg.129"/>
<evidence type="ECO:0000259" key="9">
    <source>
        <dbReference type="PROSITE" id="PS50111"/>
    </source>
</evidence>
<dbReference type="InterPro" id="IPR003660">
    <property type="entry name" value="HAMP_dom"/>
</dbReference>
<evidence type="ECO:0000313" key="11">
    <source>
        <dbReference type="EMBL" id="AEJ42120.1"/>
    </source>
</evidence>
<dbReference type="Proteomes" id="UP000000292">
    <property type="component" value="Chromosome"/>
</dbReference>